<protein>
    <submittedName>
        <fullName evidence="1">Uncharacterized protein</fullName>
    </submittedName>
</protein>
<dbReference type="RefSeq" id="WP_063263795.1">
    <property type="nucleotide sequence ID" value="NZ_LJKE01000142.1"/>
</dbReference>
<proteinExistence type="predicted"/>
<evidence type="ECO:0000313" key="2">
    <source>
        <dbReference type="Proteomes" id="UP000076482"/>
    </source>
</evidence>
<accession>A0A161TLE8</accession>
<gene>
    <name evidence="1" type="ORF">B4088_6695</name>
</gene>
<comment type="caution">
    <text evidence="1">The sequence shown here is derived from an EMBL/GenBank/DDBJ whole genome shotgun (WGS) entry which is preliminary data.</text>
</comment>
<name>A0A161TLE8_BACCE</name>
<dbReference type="PATRIC" id="fig|1396.535.peg.6433"/>
<evidence type="ECO:0000313" key="1">
    <source>
        <dbReference type="EMBL" id="KZD48064.1"/>
    </source>
</evidence>
<reference evidence="1 2" key="1">
    <citation type="submission" date="2015-09" db="EMBL/GenBank/DDBJ databases">
        <title>Bacillus cereus food isolates.</title>
        <authorList>
            <person name="Boekhorst J."/>
        </authorList>
    </citation>
    <scope>NUCLEOTIDE SEQUENCE [LARGE SCALE GENOMIC DNA]</scope>
    <source>
        <strain evidence="1 2">B4088</strain>
    </source>
</reference>
<dbReference type="EMBL" id="LJKE01000142">
    <property type="protein sequence ID" value="KZD48064.1"/>
    <property type="molecule type" value="Genomic_DNA"/>
</dbReference>
<dbReference type="Proteomes" id="UP000076482">
    <property type="component" value="Unassembled WGS sequence"/>
</dbReference>
<dbReference type="AlphaFoldDB" id="A0A161TLE8"/>
<organism evidence="1 2">
    <name type="scientific">Bacillus cereus</name>
    <dbReference type="NCBI Taxonomy" id="1396"/>
    <lineage>
        <taxon>Bacteria</taxon>
        <taxon>Bacillati</taxon>
        <taxon>Bacillota</taxon>
        <taxon>Bacilli</taxon>
        <taxon>Bacillales</taxon>
        <taxon>Bacillaceae</taxon>
        <taxon>Bacillus</taxon>
        <taxon>Bacillus cereus group</taxon>
    </lineage>
</organism>
<sequence>MKKVLTVKDALIEALNMVEKETSYGSVAFTTFAKQYKLIIKNGKFFIYNIIGHLVRLIPTIDFLTSAMENLELHDREVLNKQQETICIH</sequence>